<proteinExistence type="inferred from homology"/>
<dbReference type="EMBL" id="CAJPWZ010001854">
    <property type="protein sequence ID" value="CAG2225602.1"/>
    <property type="molecule type" value="Genomic_DNA"/>
</dbReference>
<keyword evidence="4 5" id="KW-0732">Signal</keyword>
<evidence type="ECO:0000256" key="4">
    <source>
        <dbReference type="ARBA" id="ARBA00022729"/>
    </source>
</evidence>
<evidence type="ECO:0000256" key="2">
    <source>
        <dbReference type="ARBA" id="ARBA00007236"/>
    </source>
</evidence>
<comment type="similarity">
    <text evidence="2">Belongs to the IL-17 family.</text>
</comment>
<keyword evidence="7" id="KW-1185">Reference proteome</keyword>
<dbReference type="InterPro" id="IPR010345">
    <property type="entry name" value="IL-17_fam"/>
</dbReference>
<sequence>MEIQTILFFGTLICAFWSIGDCAAIRDQKCLDPKDLQKRLEKLNSGLDFKRLLIPHEYTDLDAEFNFLYTFTNTHAIKQKCPSTFVKGNYPVMFRSSCPWFIDVDWSNERYPNQIEFANTRCRTCIGSDGQQGCERIHHQVKILKRTGCVDNVYQYEEQNFLLPIGYTCAQAKEIENSAPADPPSDDVPVPV</sequence>
<dbReference type="Pfam" id="PF06083">
    <property type="entry name" value="IL17"/>
    <property type="match status" value="1"/>
</dbReference>
<evidence type="ECO:0000256" key="1">
    <source>
        <dbReference type="ARBA" id="ARBA00004613"/>
    </source>
</evidence>
<comment type="subcellular location">
    <subcellularLocation>
        <location evidence="1">Secreted</location>
    </subcellularLocation>
</comment>
<dbReference type="GO" id="GO:0005125">
    <property type="term" value="F:cytokine activity"/>
    <property type="evidence" value="ECO:0007669"/>
    <property type="project" value="InterPro"/>
</dbReference>
<organism evidence="6 7">
    <name type="scientific">Mytilus edulis</name>
    <name type="common">Blue mussel</name>
    <dbReference type="NCBI Taxonomy" id="6550"/>
    <lineage>
        <taxon>Eukaryota</taxon>
        <taxon>Metazoa</taxon>
        <taxon>Spiralia</taxon>
        <taxon>Lophotrochozoa</taxon>
        <taxon>Mollusca</taxon>
        <taxon>Bivalvia</taxon>
        <taxon>Autobranchia</taxon>
        <taxon>Pteriomorphia</taxon>
        <taxon>Mytilida</taxon>
        <taxon>Mytiloidea</taxon>
        <taxon>Mytilidae</taxon>
        <taxon>Mytilinae</taxon>
        <taxon>Mytilus</taxon>
    </lineage>
</organism>
<protein>
    <submittedName>
        <fullName evidence="6">Uncharacterized protein</fullName>
    </submittedName>
</protein>
<dbReference type="Proteomes" id="UP000683360">
    <property type="component" value="Unassembled WGS sequence"/>
</dbReference>
<feature type="signal peptide" evidence="5">
    <location>
        <begin position="1"/>
        <end position="24"/>
    </location>
</feature>
<dbReference type="SUPFAM" id="SSF57501">
    <property type="entry name" value="Cystine-knot cytokines"/>
    <property type="match status" value="1"/>
</dbReference>
<evidence type="ECO:0000256" key="5">
    <source>
        <dbReference type="SAM" id="SignalP"/>
    </source>
</evidence>
<reference evidence="6" key="1">
    <citation type="submission" date="2021-03" db="EMBL/GenBank/DDBJ databases">
        <authorList>
            <person name="Bekaert M."/>
        </authorList>
    </citation>
    <scope>NUCLEOTIDE SEQUENCE</scope>
</reference>
<dbReference type="Gene3D" id="2.10.90.10">
    <property type="entry name" value="Cystine-knot cytokines"/>
    <property type="match status" value="1"/>
</dbReference>
<name>A0A8S3T453_MYTED</name>
<accession>A0A8S3T453</accession>
<dbReference type="AlphaFoldDB" id="A0A8S3T453"/>
<feature type="chain" id="PRO_5035947627" evidence="5">
    <location>
        <begin position="25"/>
        <end position="192"/>
    </location>
</feature>
<dbReference type="InterPro" id="IPR029034">
    <property type="entry name" value="Cystine-knot_cytokine"/>
</dbReference>
<comment type="caution">
    <text evidence="6">The sequence shown here is derived from an EMBL/GenBank/DDBJ whole genome shotgun (WGS) entry which is preliminary data.</text>
</comment>
<dbReference type="GO" id="GO:0005576">
    <property type="term" value="C:extracellular region"/>
    <property type="evidence" value="ECO:0007669"/>
    <property type="project" value="UniProtKB-SubCell"/>
</dbReference>
<keyword evidence="3" id="KW-0964">Secreted</keyword>
<evidence type="ECO:0000256" key="3">
    <source>
        <dbReference type="ARBA" id="ARBA00022525"/>
    </source>
</evidence>
<evidence type="ECO:0000313" key="7">
    <source>
        <dbReference type="Proteomes" id="UP000683360"/>
    </source>
</evidence>
<dbReference type="OrthoDB" id="6057346at2759"/>
<gene>
    <name evidence="6" type="ORF">MEDL_38722</name>
</gene>
<evidence type="ECO:0000313" key="6">
    <source>
        <dbReference type="EMBL" id="CAG2225602.1"/>
    </source>
</evidence>